<dbReference type="InterPro" id="IPR050440">
    <property type="entry name" value="Laminin/Netrin_ECM"/>
</dbReference>
<feature type="chain" id="PRO_5004591511" description="Laminin subunit gamma-1" evidence="11">
    <location>
        <begin position="26"/>
        <end position="1656"/>
    </location>
</feature>
<evidence type="ECO:0000256" key="5">
    <source>
        <dbReference type="ARBA" id="ARBA00023157"/>
    </source>
</evidence>
<dbReference type="Pfam" id="PF00055">
    <property type="entry name" value="Laminin_N"/>
    <property type="match status" value="1"/>
</dbReference>
<feature type="domain" description="Laminin EGF-like" evidence="12">
    <location>
        <begin position="433"/>
        <end position="479"/>
    </location>
</feature>
<evidence type="ECO:0000313" key="15">
    <source>
        <dbReference type="EnsemblMetazoa" id="tetur11g04190.1"/>
    </source>
</evidence>
<dbReference type="InterPro" id="IPR002049">
    <property type="entry name" value="LE_dom"/>
</dbReference>
<feature type="disulfide bond" evidence="8">
    <location>
        <begin position="977"/>
        <end position="994"/>
    </location>
</feature>
<reference evidence="16" key="1">
    <citation type="submission" date="2011-08" db="EMBL/GenBank/DDBJ databases">
        <authorList>
            <person name="Rombauts S."/>
        </authorList>
    </citation>
    <scope>NUCLEOTIDE SEQUENCE</scope>
    <source>
        <strain evidence="16">London</strain>
    </source>
</reference>
<dbReference type="PROSITE" id="PS50027">
    <property type="entry name" value="EGF_LAM_2"/>
    <property type="match status" value="7"/>
</dbReference>
<dbReference type="PROSITE" id="PS51115">
    <property type="entry name" value="LAMININ_IVA"/>
    <property type="match status" value="1"/>
</dbReference>
<feature type="domain" description="Laminin EGF-like" evidence="12">
    <location>
        <begin position="480"/>
        <end position="532"/>
    </location>
</feature>
<keyword evidence="2" id="KW-0964">Secreted</keyword>
<feature type="domain" description="Laminin EGF-like" evidence="12">
    <location>
        <begin position="917"/>
        <end position="974"/>
    </location>
</feature>
<accession>T1KHF2</accession>
<organism evidence="15 16">
    <name type="scientific">Tetranychus urticae</name>
    <name type="common">Two-spotted spider mite</name>
    <dbReference type="NCBI Taxonomy" id="32264"/>
    <lineage>
        <taxon>Eukaryota</taxon>
        <taxon>Metazoa</taxon>
        <taxon>Ecdysozoa</taxon>
        <taxon>Arthropoda</taxon>
        <taxon>Chelicerata</taxon>
        <taxon>Arachnida</taxon>
        <taxon>Acari</taxon>
        <taxon>Acariformes</taxon>
        <taxon>Trombidiformes</taxon>
        <taxon>Prostigmata</taxon>
        <taxon>Eleutherengona</taxon>
        <taxon>Raphignathae</taxon>
        <taxon>Tetranychoidea</taxon>
        <taxon>Tetranychidae</taxon>
        <taxon>Tetranychus</taxon>
    </lineage>
</organism>
<keyword evidence="4" id="KW-0677">Repeat</keyword>
<dbReference type="PROSITE" id="PS51117">
    <property type="entry name" value="LAMININ_NTER"/>
    <property type="match status" value="1"/>
</dbReference>
<dbReference type="SMART" id="SM00136">
    <property type="entry name" value="LamNT"/>
    <property type="match status" value="1"/>
</dbReference>
<feature type="disulfide bond" evidence="8">
    <location>
        <begin position="1043"/>
        <end position="1052"/>
    </location>
</feature>
<dbReference type="InterPro" id="IPR056863">
    <property type="entry name" value="LMN_ATRN_NET-like_EGF"/>
</dbReference>
<dbReference type="STRING" id="32264.T1KHF2"/>
<dbReference type="HOGENOM" id="CLU_002471_1_0_1"/>
<dbReference type="FunFam" id="2.10.25.10:FF:000074">
    <property type="entry name" value="Laminin subunit alpha"/>
    <property type="match status" value="1"/>
</dbReference>
<dbReference type="FunFam" id="2.10.25.10:FF:000728">
    <property type="entry name" value="Laminin subunit gamma 1"/>
    <property type="match status" value="1"/>
</dbReference>
<feature type="region of interest" description="Disordered" evidence="10">
    <location>
        <begin position="1486"/>
        <end position="1507"/>
    </location>
</feature>
<dbReference type="InterPro" id="IPR000034">
    <property type="entry name" value="Laminin_IV"/>
</dbReference>
<feature type="compositionally biased region" description="Basic and acidic residues" evidence="10">
    <location>
        <begin position="1489"/>
        <end position="1507"/>
    </location>
</feature>
<feature type="disulfide bond" evidence="8">
    <location>
        <begin position="886"/>
        <end position="895"/>
    </location>
</feature>
<evidence type="ECO:0000313" key="16">
    <source>
        <dbReference type="Proteomes" id="UP000015104"/>
    </source>
</evidence>
<feature type="disulfide bond" evidence="8">
    <location>
        <begin position="453"/>
        <end position="462"/>
    </location>
</feature>
<evidence type="ECO:0000256" key="10">
    <source>
        <dbReference type="SAM" id="MobiDB-lite"/>
    </source>
</evidence>
<evidence type="ECO:0000259" key="14">
    <source>
        <dbReference type="PROSITE" id="PS51117"/>
    </source>
</evidence>
<feature type="domain" description="Laminin IV type A" evidence="13">
    <location>
        <begin position="559"/>
        <end position="729"/>
    </location>
</feature>
<keyword evidence="9" id="KW-0175">Coiled coil</keyword>
<keyword evidence="5 8" id="KW-1015">Disulfide bond</keyword>
<dbReference type="EnsemblMetazoa" id="tetur11g04190.1">
    <property type="protein sequence ID" value="tetur11g04190.1"/>
    <property type="gene ID" value="tetur11g04190"/>
</dbReference>
<dbReference type="SMART" id="SM00181">
    <property type="entry name" value="EGF"/>
    <property type="match status" value="5"/>
</dbReference>
<comment type="subcellular location">
    <subcellularLocation>
        <location evidence="1">Secreted</location>
    </subcellularLocation>
</comment>
<feature type="domain" description="Laminin EGF-like" evidence="12">
    <location>
        <begin position="975"/>
        <end position="1022"/>
    </location>
</feature>
<dbReference type="eggNOG" id="KOG1836">
    <property type="taxonomic scope" value="Eukaryota"/>
</dbReference>
<evidence type="ECO:0000256" key="4">
    <source>
        <dbReference type="ARBA" id="ARBA00022737"/>
    </source>
</evidence>
<evidence type="ECO:0000259" key="12">
    <source>
        <dbReference type="PROSITE" id="PS50027"/>
    </source>
</evidence>
<dbReference type="FunFam" id="2.10.25.10:FF:000067">
    <property type="entry name" value="Laminin subunit gamma 1"/>
    <property type="match status" value="1"/>
</dbReference>
<evidence type="ECO:0000256" key="8">
    <source>
        <dbReference type="PROSITE-ProRule" id="PRU00460"/>
    </source>
</evidence>
<dbReference type="PANTHER" id="PTHR10574">
    <property type="entry name" value="NETRIN/LAMININ-RELATED"/>
    <property type="match status" value="1"/>
</dbReference>
<dbReference type="SMART" id="SM00180">
    <property type="entry name" value="EGF_Lam"/>
    <property type="match status" value="10"/>
</dbReference>
<dbReference type="InterPro" id="IPR000742">
    <property type="entry name" value="EGF"/>
</dbReference>
<dbReference type="CDD" id="cd00055">
    <property type="entry name" value="EGF_Lam"/>
    <property type="match status" value="9"/>
</dbReference>
<dbReference type="SUPFAM" id="SSF57196">
    <property type="entry name" value="EGF/Laminin"/>
    <property type="match status" value="9"/>
</dbReference>
<feature type="domain" description="Laminin EGF-like" evidence="12">
    <location>
        <begin position="1023"/>
        <end position="1068"/>
    </location>
</feature>
<evidence type="ECO:0000256" key="3">
    <source>
        <dbReference type="ARBA" id="ARBA00022729"/>
    </source>
</evidence>
<dbReference type="Proteomes" id="UP000015104">
    <property type="component" value="Unassembled WGS sequence"/>
</dbReference>
<feature type="disulfide bond" evidence="8">
    <location>
        <begin position="996"/>
        <end position="1005"/>
    </location>
</feature>
<feature type="domain" description="Laminin EGF-like" evidence="12">
    <location>
        <begin position="764"/>
        <end position="810"/>
    </location>
</feature>
<evidence type="ECO:0000256" key="9">
    <source>
        <dbReference type="SAM" id="Coils"/>
    </source>
</evidence>
<dbReference type="PRINTS" id="PR00011">
    <property type="entry name" value="EGFLAMININ"/>
</dbReference>
<evidence type="ECO:0000256" key="6">
    <source>
        <dbReference type="ARBA" id="ARBA00023180"/>
    </source>
</evidence>
<dbReference type="FunFam" id="2.10.25.10:FF:000090">
    <property type="entry name" value="laminin subunit alpha"/>
    <property type="match status" value="1"/>
</dbReference>
<dbReference type="Pfam" id="PF24973">
    <property type="entry name" value="EGF_LMN_ATRN"/>
    <property type="match status" value="1"/>
</dbReference>
<dbReference type="Gene3D" id="2.60.120.260">
    <property type="entry name" value="Galactose-binding domain-like"/>
    <property type="match status" value="1"/>
</dbReference>
<name>T1KHF2_TETUR</name>
<evidence type="ECO:0000256" key="7">
    <source>
        <dbReference type="ARBA" id="ARBA00023292"/>
    </source>
</evidence>
<feature type="disulfide bond" evidence="8">
    <location>
        <begin position="782"/>
        <end position="791"/>
    </location>
</feature>
<keyword evidence="7 8" id="KW-0424">Laminin EGF-like domain</keyword>
<evidence type="ECO:0000256" key="11">
    <source>
        <dbReference type="SAM" id="SignalP"/>
    </source>
</evidence>
<dbReference type="GO" id="GO:0009887">
    <property type="term" value="P:animal organ morphogenesis"/>
    <property type="evidence" value="ECO:0007669"/>
    <property type="project" value="TreeGrafter"/>
</dbReference>
<dbReference type="FunFam" id="2.10.25.10:FF:000051">
    <property type="entry name" value="Laminin subunit alpha 4"/>
    <property type="match status" value="1"/>
</dbReference>
<proteinExistence type="predicted"/>
<feature type="disulfide bond" evidence="8">
    <location>
        <begin position="947"/>
        <end position="956"/>
    </location>
</feature>
<dbReference type="PROSITE" id="PS01248">
    <property type="entry name" value="EGF_LAM_1"/>
    <property type="match status" value="4"/>
</dbReference>
<evidence type="ECO:0000256" key="1">
    <source>
        <dbReference type="ARBA" id="ARBA00004613"/>
    </source>
</evidence>
<dbReference type="GO" id="GO:0005604">
    <property type="term" value="C:basement membrane"/>
    <property type="evidence" value="ECO:0007669"/>
    <property type="project" value="UniProtKB-ARBA"/>
</dbReference>
<protein>
    <recommendedName>
        <fullName evidence="17">Laminin subunit gamma-1</fullName>
    </recommendedName>
</protein>
<reference evidence="15" key="2">
    <citation type="submission" date="2015-06" db="UniProtKB">
        <authorList>
            <consortium name="EnsemblMetazoa"/>
        </authorList>
    </citation>
    <scope>IDENTIFICATION</scope>
</reference>
<feature type="coiled-coil region" evidence="9">
    <location>
        <begin position="1282"/>
        <end position="1389"/>
    </location>
</feature>
<dbReference type="PANTHER" id="PTHR10574:SF435">
    <property type="entry name" value="LAMININ SUBUNIT GAMMA-1"/>
    <property type="match status" value="1"/>
</dbReference>
<feature type="disulfide bond" evidence="8">
    <location>
        <begin position="794"/>
        <end position="808"/>
    </location>
</feature>
<feature type="disulfide bond" evidence="8">
    <location>
        <begin position="975"/>
        <end position="987"/>
    </location>
</feature>
<feature type="domain" description="Laminin EGF-like" evidence="12">
    <location>
        <begin position="862"/>
        <end position="916"/>
    </location>
</feature>
<feature type="disulfide bond" evidence="8">
    <location>
        <begin position="433"/>
        <end position="445"/>
    </location>
</feature>
<feature type="domain" description="Laminin N-terminal" evidence="14">
    <location>
        <begin position="53"/>
        <end position="292"/>
    </location>
</feature>
<feature type="disulfide bond" evidence="8">
    <location>
        <begin position="1023"/>
        <end position="1035"/>
    </location>
</feature>
<dbReference type="Pfam" id="PF00053">
    <property type="entry name" value="EGF_laminin"/>
    <property type="match status" value="10"/>
</dbReference>
<dbReference type="GO" id="GO:0009888">
    <property type="term" value="P:tissue development"/>
    <property type="evidence" value="ECO:0007669"/>
    <property type="project" value="TreeGrafter"/>
</dbReference>
<keyword evidence="6" id="KW-0325">Glycoprotein</keyword>
<dbReference type="FunFam" id="2.10.25.10:FF:000188">
    <property type="entry name" value="Laminin subunit gamma 2"/>
    <property type="match status" value="1"/>
</dbReference>
<evidence type="ECO:0000256" key="2">
    <source>
        <dbReference type="ARBA" id="ARBA00022525"/>
    </source>
</evidence>
<sequence length="1656" mass="183754">MPLSINCVLIYQLIIVSTLVVNILCQPSYYNDPLNPFPSLNAAQRSCYDEQGKARRCVPPFENAAYLRPVEATNTCGEKYPYLTTYCVQTPNREDRVRTCDGKCRRGDHTVQYINDFHDNATQSWWQSETMYDGIEYPKTVNITLHLGKSYDVTYIRLLFNSPRPESLAIYKREDEKSDWTPFQYFSGNCLDTFNVSESREVPDSQPDKVLCSKEFSDISPLSGGNVIFSTLENRPSNKRYDQNAELQKFVAATDIKVVLVRHNTFGDEVFRDPQVLKTYYYAISDLSVGGRCKCNGHADECKTQDPNDPYSQLMCVCQHNTTGINCEKCLPLYNDQEWGVATFEDAHECQLATLLLSARNCSERPPVISEDIVYHACNCNGRAVECVFDPELLAETGNGGRCINCTGNTAGPNCERCQEGYYENNFGRCVACNCDKTGSVNTQCSRDGQCICRPGVAGDKCDRCADNYYDFSAQGCKPCDCNVPGSLNNTAQCHPITGECLCKQNVEGRTCEKCKPGYFNLEGTNEFGCLSCFCFGHSSVCESAEDYSGHTIESLFYKDSEKWTAIDVSGRQVNIIHNASDHSIGVKAGYGLDSIYLIAPHVFLGDQRFSYNQNLKFNLWISDDSPASQFADIIIEGAGLTLAQPIHGQGNKLPNRNSQSYSFRLHEDGQFGWSPRLSGKDFISVLANLTAIKIRVVYSYGGSGYVDEIGLESAQRGSYGKSASWVERCECPAGYDGQFCESCKTGYRHDPPSGGSFAICLPCQCNGYADFCDPYTGKCMCTNNTGGINCESCARGYYGNPLDGTGCTPCPCHRNAGACIVLPDESIACLECPQGYGGALCESCIDGYFGDPIRNISCKRCDCSGNIDENAVGNCDHETGKCLKCIHNTGGDRCERCLPGFFGDALSYPKGDCKSCGCHKTGTLMVKDESGKDLALCDAQGGQCECKPNVMGRQCDQCIEGYWDISGENGCKSCNCNIIGSFNRTCDQFTGKCYCRPGIMGTKCDQCEPYHYGFSEKGCQKCDCDRTGSKSLQCRENGQCECLANVEGRRCERCRENKFNRTAGCIDCPACYGLIQDSVNGHRSKLNQLRLLLEEIQNSPAEVEDKKFETQLQELIERTEKLVLDARRMGSDGRNLVGSLSTLRNRLGRVKELTALVDGRMEGLNNLINFGKQNMTLTENIIDRAESILSDAKKMFESEGRPALERARDRFRRYGQQSSKMSEISLDAMRISNAVVENADSIDRLSREALNNSEEAQRLVMKAMEMHSSNREEIRVIQKQLVDINDLLERTRKMAEEAKKEADRAAKDSLQLLTEAGSLSIPNVNAAAMKQDAKELVEQARRIMKEADSLLSRYENVLNGTQIQMEDVRALLKEAERQQNIASNLLSEVDLAHKTAEKAAEAANSTLTEATGTLETLRRFDESVQESRGRAQEALKRVPQIEKLINEGTSKTREAYDALTGAYNDAINAKSIAIEARDIANNASSDANDIRGEAGKTKERAERMKGEVESLNRALGETEGRLNSYADQTFNDEKLALEALERANQAKTSASEAKNKVSGALDTVNLIIKTLDGLDSVDGGNMQDLELKLREAEKELLASDLNNRTDELRKSRDDLSGMLTNYREELELLRVDVLNIRDIAYTIPSECLRRSKLEP</sequence>
<keyword evidence="3 11" id="KW-0732">Signal</keyword>
<dbReference type="SMART" id="SM00281">
    <property type="entry name" value="LamB"/>
    <property type="match status" value="1"/>
</dbReference>
<dbReference type="Pfam" id="PF00052">
    <property type="entry name" value="Laminin_B"/>
    <property type="match status" value="1"/>
</dbReference>
<comment type="caution">
    <text evidence="8">Lacks conserved residue(s) required for the propagation of feature annotation.</text>
</comment>
<dbReference type="Gene3D" id="2.10.25.10">
    <property type="entry name" value="Laminin"/>
    <property type="match status" value="9"/>
</dbReference>
<dbReference type="GO" id="GO:0005576">
    <property type="term" value="C:extracellular region"/>
    <property type="evidence" value="ECO:0007669"/>
    <property type="project" value="UniProtKB-SubCell"/>
</dbReference>
<evidence type="ECO:0008006" key="17">
    <source>
        <dbReference type="Google" id="ProtNLM"/>
    </source>
</evidence>
<keyword evidence="16" id="KW-1185">Reference proteome</keyword>
<feature type="disulfide bond" evidence="8">
    <location>
        <begin position="503"/>
        <end position="512"/>
    </location>
</feature>
<dbReference type="EMBL" id="CAEY01000075">
    <property type="status" value="NOT_ANNOTATED_CDS"/>
    <property type="molecule type" value="Genomic_DNA"/>
</dbReference>
<feature type="signal peptide" evidence="11">
    <location>
        <begin position="1"/>
        <end position="25"/>
    </location>
</feature>
<evidence type="ECO:0000259" key="13">
    <source>
        <dbReference type="PROSITE" id="PS51115"/>
    </source>
</evidence>
<dbReference type="InterPro" id="IPR008211">
    <property type="entry name" value="Laminin_N"/>
</dbReference>